<reference evidence="1" key="1">
    <citation type="journal article" date="2021" name="Proc. Natl. Acad. Sci. U.S.A.">
        <title>A Catalog of Tens of Thousands of Viruses from Human Metagenomes Reveals Hidden Associations with Chronic Diseases.</title>
        <authorList>
            <person name="Tisza M.J."/>
            <person name="Buck C.B."/>
        </authorList>
    </citation>
    <scope>NUCLEOTIDE SEQUENCE</scope>
    <source>
        <strain evidence="1">CteNz1</strain>
    </source>
</reference>
<organism evidence="1">
    <name type="scientific">Siphoviridae sp. cteNz1</name>
    <dbReference type="NCBI Taxonomy" id="2826404"/>
    <lineage>
        <taxon>Viruses</taxon>
        <taxon>Duplodnaviria</taxon>
        <taxon>Heunggongvirae</taxon>
        <taxon>Uroviricota</taxon>
        <taxon>Caudoviricetes</taxon>
    </lineage>
</organism>
<sequence length="70" mass="7891">MHFSAFCAFVNVYVPIVDTGRGIAFSLVYSVFCAHFCAVSDYDIIKHYLIVLGQKNTDPVFHRPRPVPLS</sequence>
<dbReference type="EMBL" id="BK015074">
    <property type="protein sequence ID" value="DAD89968.1"/>
    <property type="molecule type" value="Genomic_DNA"/>
</dbReference>
<accession>A0A8S5N6V8</accession>
<evidence type="ECO:0000313" key="1">
    <source>
        <dbReference type="EMBL" id="DAD89968.1"/>
    </source>
</evidence>
<proteinExistence type="predicted"/>
<name>A0A8S5N6V8_9CAUD</name>
<protein>
    <submittedName>
        <fullName evidence="1">Uncharacterized protein</fullName>
    </submittedName>
</protein>